<feature type="transmembrane region" description="Helical" evidence="1">
    <location>
        <begin position="113"/>
        <end position="131"/>
    </location>
</feature>
<comment type="caution">
    <text evidence="2">The sequence shown here is derived from an EMBL/GenBank/DDBJ whole genome shotgun (WGS) entry which is preliminary data.</text>
</comment>
<proteinExistence type="predicted"/>
<dbReference type="STRING" id="1703770.AMJ39_08305"/>
<organism evidence="2 3">
    <name type="scientific">candidate division TA06 bacterium DG_24</name>
    <dbReference type="NCBI Taxonomy" id="1703770"/>
    <lineage>
        <taxon>Bacteria</taxon>
        <taxon>Bacteria division TA06</taxon>
    </lineage>
</organism>
<keyword evidence="1" id="KW-1133">Transmembrane helix</keyword>
<feature type="transmembrane region" description="Helical" evidence="1">
    <location>
        <begin position="169"/>
        <end position="190"/>
    </location>
</feature>
<feature type="transmembrane region" description="Helical" evidence="1">
    <location>
        <begin position="280"/>
        <end position="299"/>
    </location>
</feature>
<reference evidence="2 3" key="1">
    <citation type="journal article" date="2015" name="Microbiome">
        <title>Genomic resolution of linkages in carbon, nitrogen, and sulfur cycling among widespread estuary sediment bacteria.</title>
        <authorList>
            <person name="Baker B.J."/>
            <person name="Lazar C.S."/>
            <person name="Teske A.P."/>
            <person name="Dick G.J."/>
        </authorList>
    </citation>
    <scope>NUCLEOTIDE SEQUENCE [LARGE SCALE GENOMIC DNA]</scope>
    <source>
        <strain evidence="2">DG_24</strain>
    </source>
</reference>
<dbReference type="PANTHER" id="PTHR16214">
    <property type="entry name" value="TRANSMEMBRANE PROTEIN 260"/>
    <property type="match status" value="1"/>
</dbReference>
<dbReference type="InterPro" id="IPR021280">
    <property type="entry name" value="TMEM260-like"/>
</dbReference>
<name>A0A0S7WQ26_UNCT6</name>
<dbReference type="EMBL" id="LIZS01000068">
    <property type="protein sequence ID" value="KPJ52258.1"/>
    <property type="molecule type" value="Genomic_DNA"/>
</dbReference>
<feature type="transmembrane region" description="Helical" evidence="1">
    <location>
        <begin position="63"/>
        <end position="80"/>
    </location>
</feature>
<feature type="transmembrane region" description="Helical" evidence="1">
    <location>
        <begin position="336"/>
        <end position="357"/>
    </location>
</feature>
<evidence type="ECO:0000313" key="2">
    <source>
        <dbReference type="EMBL" id="KPJ52258.1"/>
    </source>
</evidence>
<evidence type="ECO:0000313" key="3">
    <source>
        <dbReference type="Proteomes" id="UP000052008"/>
    </source>
</evidence>
<gene>
    <name evidence="2" type="ORF">AMJ39_08305</name>
</gene>
<feature type="transmembrane region" description="Helical" evidence="1">
    <location>
        <begin position="211"/>
        <end position="229"/>
    </location>
</feature>
<feature type="transmembrane region" description="Helical" evidence="1">
    <location>
        <begin position="138"/>
        <end position="157"/>
    </location>
</feature>
<dbReference type="Proteomes" id="UP000052008">
    <property type="component" value="Unassembled WGS sequence"/>
</dbReference>
<dbReference type="AlphaFoldDB" id="A0A0S7WQ26"/>
<dbReference type="PANTHER" id="PTHR16214:SF3">
    <property type="entry name" value="TRANSMEMBRANE PROTEIN 260"/>
    <property type="match status" value="1"/>
</dbReference>
<feature type="transmembrane region" description="Helical" evidence="1">
    <location>
        <begin position="20"/>
        <end position="43"/>
    </location>
</feature>
<evidence type="ECO:0008006" key="4">
    <source>
        <dbReference type="Google" id="ProtNLM"/>
    </source>
</evidence>
<evidence type="ECO:0000256" key="1">
    <source>
        <dbReference type="SAM" id="Phobius"/>
    </source>
</evidence>
<accession>A0A0S7WQ26</accession>
<protein>
    <recommendedName>
        <fullName evidence="4">DUF2723 domain-containing protein</fullName>
    </recommendedName>
</protein>
<feature type="transmembrane region" description="Helical" evidence="1">
    <location>
        <begin position="306"/>
        <end position="324"/>
    </location>
</feature>
<sequence>MLPRCINRNPPEKRAVKKRLACLAVVVVLSLIVYRLTLAPTVIAGDSGELITAAVHQGVPHPPGYPLFCVVGKLFTLLPFGNEAFRLNLMSAVAMTASAVIVFFIVLLLGQPLTAATAASLIFAFSGSIWSQASVAEVYALYVLSASLVLLVSLHWVQRRSPRSFLLLGYVFGLALVAHLGSLMLVPGLFMMAVAGRGSEDVRRPGRGGQVAALLLVVLAISAYLYPLFASLHDPPLDWGDPETPSRLLAFVSGRAHRSAAVGLLAGGALMRRLTHLLLALWNDLSLAVPLAAIGLWSLVKSRQWWLVRAFAIFILFDLVYALWLNVVPLEATPFLLITTLLLVVLAGIGIGTLFSYSRRGGSRIRPALVSVIVVFIPIYSLLANWARADRSQDYVAYDFGRGVLETLEDRAVLFVEGDNISFPLYYLAMVEGERADVTICEREGVVDGAFYASIPRDARGEDRDRVRAAVETGFIDTTDVPVYYVTDGVYRHLAERGYGLLPWGLVYRVIRPTEQVEISQLPRLPGLRNLGDEDAVHDFMSRDLLVTYHLRRGAQLRSAPRIPKGWEARRRERLGDEQRGYGSPRCWLGARGSALLRRSDRQVESSPCRLLLQPRPGAAPAARSRCRGRAARAGTQPRSLVDRRAVQSRFCLRLAGGSCAGTRALCVGHCSFSR</sequence>
<keyword evidence="1" id="KW-0812">Transmembrane</keyword>
<feature type="transmembrane region" description="Helical" evidence="1">
    <location>
        <begin position="369"/>
        <end position="387"/>
    </location>
</feature>
<keyword evidence="1" id="KW-0472">Membrane</keyword>
<dbReference type="Pfam" id="PF11028">
    <property type="entry name" value="TMEM260-like"/>
    <property type="match status" value="1"/>
</dbReference>
<feature type="transmembrane region" description="Helical" evidence="1">
    <location>
        <begin position="87"/>
        <end position="107"/>
    </location>
</feature>
<dbReference type="InterPro" id="IPR052724">
    <property type="entry name" value="GT117_domain-containing"/>
</dbReference>